<sequence length="275" mass="31929">MFASVFCDDFDGSGEEELIFDNANKTKIGATVISNSVILEDENEDRDLVGETYNYYQKTIQLFQYIDGENVYLDTSNQEITQYIVNNEFPHRFLNIIQYSLEKNSEWDDDNQIVLRHEISLYYFCITNCGVMYMSSTLTLDCVFVRELVQDISYTLEKIYLKKRFGSELRTLNMEYGQINFKEYATLYSIDMDTRNNQELTPVMDEANTDICTSKYNIHFVNKTTKNTNINKIVQSSVHMSILVICLTSSVLILGVLIIVMIVVRHKKVLNKTNI</sequence>
<name>D2J4T5_9BBAC</name>
<reference evidence="2 3" key="2">
    <citation type="journal article" date="2012" name="J. Virol.">
        <title>The Genome of Pieris rapae Granulovirus.</title>
        <authorList>
            <person name="Zhang B.Q."/>
            <person name="Cheng R.L."/>
            <person name="Wang X.F."/>
            <person name="Zhang C.X."/>
        </authorList>
    </citation>
    <scope>NUCLEOTIDE SEQUENCE [LARGE SCALE GENOMIC DNA]</scope>
    <source>
        <strain evidence="2">Wuhan</strain>
    </source>
</reference>
<dbReference type="SUPFAM" id="SSF50353">
    <property type="entry name" value="Cytokine"/>
    <property type="match status" value="1"/>
</dbReference>
<dbReference type="OrthoDB" id="16289at10239"/>
<dbReference type="Proteomes" id="UP000202544">
    <property type="component" value="Segment"/>
</dbReference>
<dbReference type="InterPro" id="IPR008996">
    <property type="entry name" value="IL1/FGF"/>
</dbReference>
<dbReference type="EMBL" id="GQ884143">
    <property type="protein sequence ID" value="ACZ63604.1"/>
    <property type="molecule type" value="Genomic_DNA"/>
</dbReference>
<keyword evidence="3" id="KW-1185">Reference proteome</keyword>
<dbReference type="GeneID" id="11107125"/>
<evidence type="ECO:0000313" key="3">
    <source>
        <dbReference type="Proteomes" id="UP000202544"/>
    </source>
</evidence>
<protein>
    <submittedName>
        <fullName evidence="2">FGF-3</fullName>
    </submittedName>
</protein>
<dbReference type="RefSeq" id="YP_003429442.1">
    <property type="nucleotide sequence ID" value="NC_013797.1"/>
</dbReference>
<evidence type="ECO:0000256" key="1">
    <source>
        <dbReference type="SAM" id="Phobius"/>
    </source>
</evidence>
<organism evidence="2 3">
    <name type="scientific">Pieris rapae granulovirus Wuhan</name>
    <dbReference type="NCBI Taxonomy" id="2848030"/>
    <lineage>
        <taxon>Viruses</taxon>
        <taxon>Viruses incertae sedis</taxon>
        <taxon>Naldaviricetes</taxon>
        <taxon>Lefavirales</taxon>
        <taxon>Baculoviridae</taxon>
        <taxon>Betabaculovirus</taxon>
        <taxon>Betabaculovirus arrapae</taxon>
    </lineage>
</organism>
<keyword evidence="1" id="KW-0812">Transmembrane</keyword>
<proteinExistence type="predicted"/>
<accession>D2J4T5</accession>
<keyword evidence="1" id="KW-1133">Transmembrane helix</keyword>
<evidence type="ECO:0000313" key="2">
    <source>
        <dbReference type="EMBL" id="ACZ63604.1"/>
    </source>
</evidence>
<feature type="transmembrane region" description="Helical" evidence="1">
    <location>
        <begin position="240"/>
        <end position="264"/>
    </location>
</feature>
<reference evidence="2 3" key="1">
    <citation type="journal article" date="2011" name="J. Proteome Res.">
        <title>ODV-associated proteins of the Pieris rapae granulovirus.</title>
        <authorList>
            <person name="Wang X.F."/>
            <person name="Zhang B.Q."/>
            <person name="Xu H.J."/>
            <person name="Cui Y.J."/>
            <person name="Xu Y.P."/>
            <person name="Zhang M.J."/>
            <person name="Han Y.S."/>
            <person name="Lee Y.S."/>
            <person name="Bao Y.Y."/>
            <person name="Zhang C.X."/>
        </authorList>
    </citation>
    <scope>NUCLEOTIDE SEQUENCE [LARGE SCALE GENOMIC DNA]</scope>
    <source>
        <strain evidence="2">Wuhan</strain>
    </source>
</reference>
<dbReference type="KEGG" id="vg:11107125"/>
<keyword evidence="1" id="KW-0472">Membrane</keyword>